<dbReference type="EMBL" id="JAXOFX010000003">
    <property type="protein sequence ID" value="MDZ5471315.1"/>
    <property type="molecule type" value="Genomic_DNA"/>
</dbReference>
<dbReference type="SUPFAM" id="SSF141571">
    <property type="entry name" value="Pentapeptide repeat-like"/>
    <property type="match status" value="1"/>
</dbReference>
<proteinExistence type="predicted"/>
<dbReference type="PANTHER" id="PTHR14136">
    <property type="entry name" value="BTB_POZ DOMAIN-CONTAINING PROTEIN KCTD9"/>
    <property type="match status" value="1"/>
</dbReference>
<dbReference type="SUPFAM" id="SSF55729">
    <property type="entry name" value="Acyl-CoA N-acyltransferases (Nat)"/>
    <property type="match status" value="1"/>
</dbReference>
<dbReference type="Pfam" id="PF13599">
    <property type="entry name" value="Pentapeptide_4"/>
    <property type="match status" value="1"/>
</dbReference>
<dbReference type="RefSeq" id="WP_322445614.1">
    <property type="nucleotide sequence ID" value="NZ_JAXOFX010000003.1"/>
</dbReference>
<dbReference type="Pfam" id="PF00805">
    <property type="entry name" value="Pentapeptide"/>
    <property type="match status" value="1"/>
</dbReference>
<dbReference type="Gene3D" id="3.40.630.30">
    <property type="match status" value="1"/>
</dbReference>
<dbReference type="Pfam" id="PF13508">
    <property type="entry name" value="Acetyltransf_7"/>
    <property type="match status" value="1"/>
</dbReference>
<reference evidence="2 3" key="1">
    <citation type="submission" date="2023-11" db="EMBL/GenBank/DDBJ databases">
        <title>Bacillus jintuensis, isolated from a mudflat on the Beibu Gulf coast.</title>
        <authorList>
            <person name="Li M."/>
        </authorList>
    </citation>
    <scope>NUCLEOTIDE SEQUENCE [LARGE SCALE GENOMIC DNA]</scope>
    <source>
        <strain evidence="2 3">31A1R</strain>
    </source>
</reference>
<dbReference type="PROSITE" id="PS51186">
    <property type="entry name" value="GNAT"/>
    <property type="match status" value="1"/>
</dbReference>
<dbReference type="Proteomes" id="UP001290455">
    <property type="component" value="Unassembled WGS sequence"/>
</dbReference>
<dbReference type="EC" id="2.3.1.-" evidence="2"/>
<accession>A0ABU5IW00</accession>
<dbReference type="PANTHER" id="PTHR14136:SF17">
    <property type="entry name" value="BTB_POZ DOMAIN-CONTAINING PROTEIN KCTD9"/>
    <property type="match status" value="1"/>
</dbReference>
<dbReference type="InterPro" id="IPR016181">
    <property type="entry name" value="Acyl_CoA_acyltransferase"/>
</dbReference>
<dbReference type="Gene3D" id="2.160.20.80">
    <property type="entry name" value="E3 ubiquitin-protein ligase SopA"/>
    <property type="match status" value="1"/>
</dbReference>
<comment type="caution">
    <text evidence="2">The sequence shown here is derived from an EMBL/GenBank/DDBJ whole genome shotgun (WGS) entry which is preliminary data.</text>
</comment>
<dbReference type="InterPro" id="IPR051082">
    <property type="entry name" value="Pentapeptide-BTB/POZ_domain"/>
</dbReference>
<feature type="domain" description="N-acetyltransferase" evidence="1">
    <location>
        <begin position="2"/>
        <end position="157"/>
    </location>
</feature>
<dbReference type="GO" id="GO:0016746">
    <property type="term" value="F:acyltransferase activity"/>
    <property type="evidence" value="ECO:0007669"/>
    <property type="project" value="UniProtKB-KW"/>
</dbReference>
<sequence>MITLEKATIADIELLTDIMKRAFDEEARKWLPNEEIVDYNIQPPGYDSVEMTRYSVEELNFYKVMVEEKIVGGVIVTLSGQSYGRVDRIFIDVHYQGRGIGSKVIELIEEEFPTVRIWDLETSPRQKSNLHFYEKMGYNRVFETEDEVCFVKRKASRANDRVVENQDLANYQYENSNMAGAEFYQMNLAGSSFSNSNVSNAHFSNVNLSHSRFRNINLRETLFADLNLSNSKMKLVTLGGLKFSDTNLGEDQNPVSFDRCDLEGSMFRNCNLNHVEIQGCEISGMKIEDISVEELLKAYHSVKK</sequence>
<keyword evidence="2" id="KW-0012">Acyltransferase</keyword>
<name>A0ABU5IW00_9BACI</name>
<dbReference type="CDD" id="cd04301">
    <property type="entry name" value="NAT_SF"/>
    <property type="match status" value="1"/>
</dbReference>
<dbReference type="InterPro" id="IPR000182">
    <property type="entry name" value="GNAT_dom"/>
</dbReference>
<evidence type="ECO:0000313" key="3">
    <source>
        <dbReference type="Proteomes" id="UP001290455"/>
    </source>
</evidence>
<organism evidence="2 3">
    <name type="scientific">Robertmurraya mangrovi</name>
    <dbReference type="NCBI Taxonomy" id="3098077"/>
    <lineage>
        <taxon>Bacteria</taxon>
        <taxon>Bacillati</taxon>
        <taxon>Bacillota</taxon>
        <taxon>Bacilli</taxon>
        <taxon>Bacillales</taxon>
        <taxon>Bacillaceae</taxon>
        <taxon>Robertmurraya</taxon>
    </lineage>
</organism>
<gene>
    <name evidence="2" type="ORF">SM124_06100</name>
</gene>
<evidence type="ECO:0000313" key="2">
    <source>
        <dbReference type="EMBL" id="MDZ5471315.1"/>
    </source>
</evidence>
<keyword evidence="3" id="KW-1185">Reference proteome</keyword>
<evidence type="ECO:0000259" key="1">
    <source>
        <dbReference type="PROSITE" id="PS51186"/>
    </source>
</evidence>
<keyword evidence="2" id="KW-0808">Transferase</keyword>
<protein>
    <submittedName>
        <fullName evidence="2">GNAT family N-acetyltransferase</fullName>
        <ecNumber evidence="2">2.3.1.-</ecNumber>
    </submittedName>
</protein>
<dbReference type="InterPro" id="IPR001646">
    <property type="entry name" value="5peptide_repeat"/>
</dbReference>